<dbReference type="Proteomes" id="UP000051952">
    <property type="component" value="Unassembled WGS sequence"/>
</dbReference>
<comment type="similarity">
    <text evidence="1">Belongs to the dpy-30 family.</text>
</comment>
<dbReference type="GO" id="GO:0048188">
    <property type="term" value="C:Set1C/COMPASS complex"/>
    <property type="evidence" value="ECO:0007669"/>
    <property type="project" value="InterPro"/>
</dbReference>
<accession>A0A0S4J8E4</accession>
<gene>
    <name evidence="3" type="ORF">BSAL_94740</name>
</gene>
<feature type="region of interest" description="Disordered" evidence="2">
    <location>
        <begin position="276"/>
        <end position="304"/>
    </location>
</feature>
<keyword evidence="4" id="KW-1185">Reference proteome</keyword>
<evidence type="ECO:0000256" key="1">
    <source>
        <dbReference type="ARBA" id="ARBA00010849"/>
    </source>
</evidence>
<dbReference type="VEuPathDB" id="TriTrypDB:BSAL_94740"/>
<dbReference type="OrthoDB" id="432281at2759"/>
<dbReference type="CDD" id="cd22966">
    <property type="entry name" value="DD_DYDC-like"/>
    <property type="match status" value="1"/>
</dbReference>
<dbReference type="Gene3D" id="1.20.890.10">
    <property type="entry name" value="cAMP-dependent protein kinase regulatory subunit, dimerization-anchoring domain"/>
    <property type="match status" value="1"/>
</dbReference>
<dbReference type="AlphaFoldDB" id="A0A0S4J8E4"/>
<dbReference type="InterPro" id="IPR037856">
    <property type="entry name" value="Sdc1/DPY30"/>
</dbReference>
<dbReference type="OMA" id="ADYLAMW"/>
<proteinExistence type="inferred from homology"/>
<dbReference type="InterPro" id="IPR007858">
    <property type="entry name" value="Dpy-30_motif"/>
</dbReference>
<evidence type="ECO:0000256" key="2">
    <source>
        <dbReference type="SAM" id="MobiDB-lite"/>
    </source>
</evidence>
<dbReference type="Pfam" id="PF05186">
    <property type="entry name" value="Dpy-30"/>
    <property type="match status" value="1"/>
</dbReference>
<dbReference type="PANTHER" id="PTHR23356">
    <property type="entry name" value="DPY30-RELATED"/>
    <property type="match status" value="1"/>
</dbReference>
<sequence length="328" mass="37605">MSESAYLKEDLGPVLAKGLAAVAMARPSNPADYLAMWLLHHLQQRERKVSEVQNLKQLEAEREIWAKGRAQREKIATTIIQREWRAHTSAVEEQRQKEAALRDIFSQIEESLEEKFPEEAIAETGEKSEAEKEAEQNRLTSQVQFFRSRLFVAELDKAHIADVKKIPSSNTDAFQTLKCCFYAQGLRPRQLDSADKIRALIKPYPFTQFLATFDPIGAPLQKKRMISRVRRLLSKIDEDSLKVESAAIHAIFSWLNAAVRFRANRDEHIKVKKAAGKEVDEEFEDEEENEEEEKDAEEEVVKAEEAEIQRRLEAERAAEAAEETAVEE</sequence>
<protein>
    <submittedName>
        <fullName evidence="3">Uncharacterized protein</fullName>
    </submittedName>
</protein>
<dbReference type="PANTHER" id="PTHR23356:SF16">
    <property type="entry name" value="DPY30 DOMAIN CONTAINING 2"/>
    <property type="match status" value="1"/>
</dbReference>
<organism evidence="3 4">
    <name type="scientific">Bodo saltans</name>
    <name type="common">Flagellated protozoan</name>
    <dbReference type="NCBI Taxonomy" id="75058"/>
    <lineage>
        <taxon>Eukaryota</taxon>
        <taxon>Discoba</taxon>
        <taxon>Euglenozoa</taxon>
        <taxon>Kinetoplastea</taxon>
        <taxon>Metakinetoplastina</taxon>
        <taxon>Eubodonida</taxon>
        <taxon>Bodonidae</taxon>
        <taxon>Bodo</taxon>
    </lineage>
</organism>
<name>A0A0S4J8E4_BODSA</name>
<evidence type="ECO:0000313" key="3">
    <source>
        <dbReference type="EMBL" id="CUG86788.1"/>
    </source>
</evidence>
<dbReference type="EMBL" id="CYKH01001391">
    <property type="protein sequence ID" value="CUG86788.1"/>
    <property type="molecule type" value="Genomic_DNA"/>
</dbReference>
<reference evidence="4" key="1">
    <citation type="submission" date="2015-09" db="EMBL/GenBank/DDBJ databases">
        <authorList>
            <consortium name="Pathogen Informatics"/>
        </authorList>
    </citation>
    <scope>NUCLEOTIDE SEQUENCE [LARGE SCALE GENOMIC DNA]</scope>
    <source>
        <strain evidence="4">Lake Konstanz</strain>
    </source>
</reference>
<evidence type="ECO:0000313" key="4">
    <source>
        <dbReference type="Proteomes" id="UP000051952"/>
    </source>
</evidence>
<dbReference type="InterPro" id="IPR049630">
    <property type="entry name" value="DYDC-like_DD"/>
</dbReference>
<feature type="compositionally biased region" description="Acidic residues" evidence="2">
    <location>
        <begin position="279"/>
        <end position="298"/>
    </location>
</feature>